<proteinExistence type="predicted"/>
<accession>A0A8J2I392</accession>
<evidence type="ECO:0008006" key="3">
    <source>
        <dbReference type="Google" id="ProtNLM"/>
    </source>
</evidence>
<evidence type="ECO:0000313" key="2">
    <source>
        <dbReference type="Proteomes" id="UP000676310"/>
    </source>
</evidence>
<dbReference type="SUPFAM" id="SSF48403">
    <property type="entry name" value="Ankyrin repeat"/>
    <property type="match status" value="1"/>
</dbReference>
<dbReference type="Gene3D" id="1.25.40.20">
    <property type="entry name" value="Ankyrin repeat-containing domain"/>
    <property type="match status" value="1"/>
</dbReference>
<comment type="caution">
    <text evidence="1">The sequence shown here is derived from an EMBL/GenBank/DDBJ whole genome shotgun (WGS) entry which is preliminary data.</text>
</comment>
<dbReference type="Proteomes" id="UP000676310">
    <property type="component" value="Unassembled WGS sequence"/>
</dbReference>
<evidence type="ECO:0000313" key="1">
    <source>
        <dbReference type="EMBL" id="CAG5165268.1"/>
    </source>
</evidence>
<dbReference type="RefSeq" id="XP_043170329.1">
    <property type="nucleotide sequence ID" value="XM_043314394.1"/>
</dbReference>
<dbReference type="AlphaFoldDB" id="A0A8J2I392"/>
<dbReference type="InterPro" id="IPR036770">
    <property type="entry name" value="Ankyrin_rpt-contain_sf"/>
</dbReference>
<protein>
    <recommendedName>
        <fullName evidence="3">Ankyrin repeat protein</fullName>
    </recommendedName>
</protein>
<sequence length="265" mass="29737">MFVRYTIPGSELEDIATSTKDKDELLLLQTLLIAGQFDPKWHSFGSDLLRAAVIHENLALLDTVIESGVDIDKKLVFPDSSGLRKHDLGPVVAHILTSLQFAVRNRREDLIEILNERGATILPMNPDYNGVSGVFLRDAVSDGLIDLVQPLLAKLAASRGCIARRGTKFFDQAMRHADRTMIDVLLQAGLSPYDSCIDRTIDYSRIVSFERVHWTINTPFMAALDMYLEECTRLSAEPILNLRKLITKKLIGFPTDNLDKEQQLS</sequence>
<organism evidence="1 2">
    <name type="scientific">Alternaria atra</name>
    <dbReference type="NCBI Taxonomy" id="119953"/>
    <lineage>
        <taxon>Eukaryota</taxon>
        <taxon>Fungi</taxon>
        <taxon>Dikarya</taxon>
        <taxon>Ascomycota</taxon>
        <taxon>Pezizomycotina</taxon>
        <taxon>Dothideomycetes</taxon>
        <taxon>Pleosporomycetidae</taxon>
        <taxon>Pleosporales</taxon>
        <taxon>Pleosporineae</taxon>
        <taxon>Pleosporaceae</taxon>
        <taxon>Alternaria</taxon>
        <taxon>Alternaria sect. Ulocladioides</taxon>
    </lineage>
</organism>
<gene>
    <name evidence="1" type="ORF">ALTATR162_LOCUS6772</name>
</gene>
<name>A0A8J2I392_9PLEO</name>
<dbReference type="EMBL" id="CAJRGZ010000019">
    <property type="protein sequence ID" value="CAG5165268.1"/>
    <property type="molecule type" value="Genomic_DNA"/>
</dbReference>
<reference evidence="1" key="1">
    <citation type="submission" date="2021-05" db="EMBL/GenBank/DDBJ databases">
        <authorList>
            <person name="Stam R."/>
        </authorList>
    </citation>
    <scope>NUCLEOTIDE SEQUENCE</scope>
    <source>
        <strain evidence="1">CS162</strain>
    </source>
</reference>
<dbReference type="GeneID" id="67018698"/>
<keyword evidence="2" id="KW-1185">Reference proteome</keyword>